<evidence type="ECO:0000313" key="1">
    <source>
        <dbReference type="EMBL" id="CAD8546239.1"/>
    </source>
</evidence>
<dbReference type="CDD" id="cd22961">
    <property type="entry name" value="DD_TEX55-like"/>
    <property type="match status" value="1"/>
</dbReference>
<sequence>MAATVEELQAYFAQHAIQERLNDMLNQLVQVRPAAPYAWLAARVRGAGSIKGDALVDTCPLLPKEVGADELGARLAKTWNFCQAFSASASATVSQPAPSAAAKGGVTLSIEAGGKDSVLLTIRKS</sequence>
<dbReference type="AlphaFoldDB" id="A0A7S0P197"/>
<dbReference type="SUPFAM" id="SSF47391">
    <property type="entry name" value="Dimerization-anchoring domain of cAMP-dependent PK regulatory subunit"/>
    <property type="match status" value="1"/>
</dbReference>
<gene>
    <name evidence="1" type="ORF">CLEP1334_LOCUS21529</name>
</gene>
<reference evidence="1" key="1">
    <citation type="submission" date="2021-01" db="EMBL/GenBank/DDBJ databases">
        <authorList>
            <person name="Corre E."/>
            <person name="Pelletier E."/>
            <person name="Niang G."/>
            <person name="Scheremetjew M."/>
            <person name="Finn R."/>
            <person name="Kale V."/>
            <person name="Holt S."/>
            <person name="Cochrane G."/>
            <person name="Meng A."/>
            <person name="Brown T."/>
            <person name="Cohen L."/>
        </authorList>
    </citation>
    <scope>NUCLEOTIDE SEQUENCE</scope>
    <source>
        <strain evidence="1">RCC1130</strain>
    </source>
</reference>
<organism evidence="1">
    <name type="scientific">Calcidiscus leptoporus</name>
    <dbReference type="NCBI Taxonomy" id="127549"/>
    <lineage>
        <taxon>Eukaryota</taxon>
        <taxon>Haptista</taxon>
        <taxon>Haptophyta</taxon>
        <taxon>Prymnesiophyceae</taxon>
        <taxon>Coccolithales</taxon>
        <taxon>Calcidiscaceae</taxon>
        <taxon>Calcidiscus</taxon>
    </lineage>
</organism>
<name>A0A7S0P197_9EUKA</name>
<protein>
    <submittedName>
        <fullName evidence="1">Uncharacterized protein</fullName>
    </submittedName>
</protein>
<dbReference type="EMBL" id="HBER01042685">
    <property type="protein sequence ID" value="CAD8546239.1"/>
    <property type="molecule type" value="Transcribed_RNA"/>
</dbReference>
<accession>A0A7S0P197</accession>
<proteinExistence type="predicted"/>